<keyword evidence="4 6" id="KW-0238">DNA-binding</keyword>
<evidence type="ECO:0000259" key="8">
    <source>
        <dbReference type="PROSITE" id="PS51504"/>
    </source>
</evidence>
<feature type="compositionally biased region" description="Low complexity" evidence="7">
    <location>
        <begin position="155"/>
        <end position="170"/>
    </location>
</feature>
<dbReference type="Proteomes" id="UP000327013">
    <property type="component" value="Chromosome 2"/>
</dbReference>
<evidence type="ECO:0000256" key="3">
    <source>
        <dbReference type="ARBA" id="ARBA00022454"/>
    </source>
</evidence>
<keyword evidence="10" id="KW-1185">Reference proteome</keyword>
<sequence>MSTTEEVAAPAVEQPATEAPAAVEPKQKAEKSVKEKKPKAPKEKKPKLPKTAAHPPYFQMIKEALLALDEKSGSSPYAIAKYMEEKHKQELPSNYKKILGLQLKNSAARGKLIKIKASYKLSETGKKVTVAKPANAEKKPKAKPKQTTKAKPKQTTKVAPKAKAAAAAAAKKPEAAAKKPETAVKKAPKRKASTKNVGPGPKKPKKSTPSKPKQPKSIKSPAAKRARKAAAK</sequence>
<keyword evidence="5 6" id="KW-0539">Nucleus</keyword>
<gene>
    <name evidence="9" type="ORF">FH972_006955</name>
</gene>
<dbReference type="GO" id="GO:0000786">
    <property type="term" value="C:nucleosome"/>
    <property type="evidence" value="ECO:0007669"/>
    <property type="project" value="InterPro"/>
</dbReference>
<comment type="similarity">
    <text evidence="6">Belongs to the histone H1/H5 family.</text>
</comment>
<feature type="compositionally biased region" description="Basic residues" evidence="7">
    <location>
        <begin position="202"/>
        <end position="232"/>
    </location>
</feature>
<dbReference type="PANTHER" id="PTHR11467:SF36">
    <property type="entry name" value="HISTONE 24-RELATED"/>
    <property type="match status" value="1"/>
</dbReference>
<proteinExistence type="inferred from homology"/>
<dbReference type="Gene3D" id="1.10.10.10">
    <property type="entry name" value="Winged helix-like DNA-binding domain superfamily/Winged helix DNA-binding domain"/>
    <property type="match status" value="1"/>
</dbReference>
<evidence type="ECO:0000256" key="1">
    <source>
        <dbReference type="ARBA" id="ARBA00004123"/>
    </source>
</evidence>
<dbReference type="EMBL" id="CM017322">
    <property type="protein sequence ID" value="KAE8010598.1"/>
    <property type="molecule type" value="Genomic_DNA"/>
</dbReference>
<feature type="region of interest" description="Disordered" evidence="7">
    <location>
        <begin position="1"/>
        <end position="55"/>
    </location>
</feature>
<evidence type="ECO:0000256" key="2">
    <source>
        <dbReference type="ARBA" id="ARBA00004286"/>
    </source>
</evidence>
<keyword evidence="3 6" id="KW-0158">Chromosome</keyword>
<feature type="compositionally biased region" description="Low complexity" evidence="7">
    <location>
        <begin position="1"/>
        <end position="24"/>
    </location>
</feature>
<dbReference type="GO" id="GO:0031492">
    <property type="term" value="F:nucleosomal DNA binding"/>
    <property type="evidence" value="ECO:0007669"/>
    <property type="project" value="TreeGrafter"/>
</dbReference>
<feature type="region of interest" description="Disordered" evidence="7">
    <location>
        <begin position="124"/>
        <end position="232"/>
    </location>
</feature>
<feature type="compositionally biased region" description="Basic residues" evidence="7">
    <location>
        <begin position="140"/>
        <end position="154"/>
    </location>
</feature>
<protein>
    <recommendedName>
        <fullName evidence="8">H15 domain-containing protein</fullName>
    </recommendedName>
</protein>
<dbReference type="GO" id="GO:0030261">
    <property type="term" value="P:chromosome condensation"/>
    <property type="evidence" value="ECO:0007669"/>
    <property type="project" value="TreeGrafter"/>
</dbReference>
<reference evidence="9 10" key="1">
    <citation type="submission" date="2019-06" db="EMBL/GenBank/DDBJ databases">
        <title>A chromosomal-level reference genome of Carpinus fangiana (Coryloideae, Betulaceae).</title>
        <authorList>
            <person name="Yang X."/>
            <person name="Wang Z."/>
            <person name="Zhang L."/>
            <person name="Hao G."/>
            <person name="Liu J."/>
            <person name="Yang Y."/>
        </authorList>
    </citation>
    <scope>NUCLEOTIDE SEQUENCE [LARGE SCALE GENOMIC DNA]</scope>
    <source>
        <strain evidence="9">Cfa_2016G</strain>
        <tissue evidence="9">Leaf</tissue>
    </source>
</reference>
<evidence type="ECO:0000256" key="4">
    <source>
        <dbReference type="ARBA" id="ARBA00023125"/>
    </source>
</evidence>
<feature type="domain" description="H15" evidence="8">
    <location>
        <begin position="53"/>
        <end position="123"/>
    </location>
</feature>
<accession>A0A5N6QVP6</accession>
<dbReference type="OrthoDB" id="1110759at2759"/>
<dbReference type="GO" id="GO:0006334">
    <property type="term" value="P:nucleosome assembly"/>
    <property type="evidence" value="ECO:0007669"/>
    <property type="project" value="InterPro"/>
</dbReference>
<dbReference type="SMART" id="SM00526">
    <property type="entry name" value="H15"/>
    <property type="match status" value="1"/>
</dbReference>
<evidence type="ECO:0000313" key="9">
    <source>
        <dbReference type="EMBL" id="KAE8010598.1"/>
    </source>
</evidence>
<dbReference type="GO" id="GO:0003690">
    <property type="term" value="F:double-stranded DNA binding"/>
    <property type="evidence" value="ECO:0007669"/>
    <property type="project" value="TreeGrafter"/>
</dbReference>
<feature type="compositionally biased region" description="Basic and acidic residues" evidence="7">
    <location>
        <begin position="171"/>
        <end position="184"/>
    </location>
</feature>
<dbReference type="PRINTS" id="PR00624">
    <property type="entry name" value="HISTONEH5"/>
</dbReference>
<evidence type="ECO:0000256" key="7">
    <source>
        <dbReference type="SAM" id="MobiDB-lite"/>
    </source>
</evidence>
<dbReference type="Pfam" id="PF00538">
    <property type="entry name" value="Linker_histone"/>
    <property type="match status" value="1"/>
</dbReference>
<evidence type="ECO:0000313" key="10">
    <source>
        <dbReference type="Proteomes" id="UP000327013"/>
    </source>
</evidence>
<feature type="compositionally biased region" description="Basic and acidic residues" evidence="7">
    <location>
        <begin position="25"/>
        <end position="43"/>
    </location>
</feature>
<dbReference type="AlphaFoldDB" id="A0A5N6QVP6"/>
<dbReference type="InterPro" id="IPR005819">
    <property type="entry name" value="H1/H5"/>
</dbReference>
<comment type="subcellular location">
    <subcellularLocation>
        <location evidence="2">Chromosome</location>
    </subcellularLocation>
    <subcellularLocation>
        <location evidence="1 6">Nucleus</location>
    </subcellularLocation>
</comment>
<organism evidence="9 10">
    <name type="scientific">Carpinus fangiana</name>
    <dbReference type="NCBI Taxonomy" id="176857"/>
    <lineage>
        <taxon>Eukaryota</taxon>
        <taxon>Viridiplantae</taxon>
        <taxon>Streptophyta</taxon>
        <taxon>Embryophyta</taxon>
        <taxon>Tracheophyta</taxon>
        <taxon>Spermatophyta</taxon>
        <taxon>Magnoliopsida</taxon>
        <taxon>eudicotyledons</taxon>
        <taxon>Gunneridae</taxon>
        <taxon>Pentapetalae</taxon>
        <taxon>rosids</taxon>
        <taxon>fabids</taxon>
        <taxon>Fagales</taxon>
        <taxon>Betulaceae</taxon>
        <taxon>Carpinus</taxon>
    </lineage>
</organism>
<dbReference type="PANTHER" id="PTHR11467">
    <property type="entry name" value="HISTONE H1"/>
    <property type="match status" value="1"/>
</dbReference>
<dbReference type="InterPro" id="IPR005818">
    <property type="entry name" value="Histone_H1/H5_H15"/>
</dbReference>
<name>A0A5N6QVP6_9ROSI</name>
<dbReference type="GO" id="GO:0030527">
    <property type="term" value="F:structural constituent of chromatin"/>
    <property type="evidence" value="ECO:0007669"/>
    <property type="project" value="InterPro"/>
</dbReference>
<dbReference type="InterPro" id="IPR036390">
    <property type="entry name" value="WH_DNA-bd_sf"/>
</dbReference>
<dbReference type="SUPFAM" id="SSF46785">
    <property type="entry name" value="Winged helix' DNA-binding domain"/>
    <property type="match status" value="1"/>
</dbReference>
<evidence type="ECO:0000256" key="5">
    <source>
        <dbReference type="ARBA" id="ARBA00023242"/>
    </source>
</evidence>
<dbReference type="GO" id="GO:0045910">
    <property type="term" value="P:negative regulation of DNA recombination"/>
    <property type="evidence" value="ECO:0007669"/>
    <property type="project" value="TreeGrafter"/>
</dbReference>
<evidence type="ECO:0000256" key="6">
    <source>
        <dbReference type="RuleBase" id="RU003894"/>
    </source>
</evidence>
<dbReference type="InterPro" id="IPR036388">
    <property type="entry name" value="WH-like_DNA-bd_sf"/>
</dbReference>
<dbReference type="CDD" id="cd00073">
    <property type="entry name" value="H15"/>
    <property type="match status" value="1"/>
</dbReference>
<dbReference type="PROSITE" id="PS51504">
    <property type="entry name" value="H15"/>
    <property type="match status" value="1"/>
</dbReference>
<dbReference type="GO" id="GO:0005634">
    <property type="term" value="C:nucleus"/>
    <property type="evidence" value="ECO:0007669"/>
    <property type="project" value="UniProtKB-SubCell"/>
</dbReference>